<evidence type="ECO:0000313" key="2">
    <source>
        <dbReference type="EMBL" id="EJK60332.1"/>
    </source>
</evidence>
<proteinExistence type="predicted"/>
<accession>K0SPI5</accession>
<evidence type="ECO:0000256" key="1">
    <source>
        <dbReference type="SAM" id="MobiDB-lite"/>
    </source>
</evidence>
<dbReference type="AlphaFoldDB" id="K0SPI5"/>
<protein>
    <submittedName>
        <fullName evidence="2">Uncharacterized protein</fullName>
    </submittedName>
</protein>
<dbReference type="Proteomes" id="UP000266841">
    <property type="component" value="Unassembled WGS sequence"/>
</dbReference>
<dbReference type="EMBL" id="AGNL01021219">
    <property type="protein sequence ID" value="EJK60332.1"/>
    <property type="molecule type" value="Genomic_DNA"/>
</dbReference>
<feature type="region of interest" description="Disordered" evidence="1">
    <location>
        <begin position="1"/>
        <end position="24"/>
    </location>
</feature>
<feature type="compositionally biased region" description="Low complexity" evidence="1">
    <location>
        <begin position="1"/>
        <end position="20"/>
    </location>
</feature>
<keyword evidence="3" id="KW-1185">Reference proteome</keyword>
<sequence>MSDTESSTESTATESTESVEGANKKTKYDWEDPCWDHHFGMEDHSAGGSYSNKGRTAAVWRTLEAYGFRRSADKKSFDGLKPSGCFEYFVRKNVRREENLAEDGQIVGYETPELAEKIRSSHHIGYLEGPERKAILEEEDAELVTRALSTENIMRPNPDATEGNWSSQHLYYTDLFYSFCRGGLEEKKCTWHCRICKTCQDWRDWHCKGCNKCQYGASIPCENCNPEEFASWKSATGW</sequence>
<gene>
    <name evidence="2" type="ORF">THAOC_19331</name>
</gene>
<evidence type="ECO:0000313" key="3">
    <source>
        <dbReference type="Proteomes" id="UP000266841"/>
    </source>
</evidence>
<dbReference type="OrthoDB" id="10012048at2759"/>
<reference evidence="2 3" key="1">
    <citation type="journal article" date="2012" name="Genome Biol.">
        <title>Genome and low-iron response of an oceanic diatom adapted to chronic iron limitation.</title>
        <authorList>
            <person name="Lommer M."/>
            <person name="Specht M."/>
            <person name="Roy A.S."/>
            <person name="Kraemer L."/>
            <person name="Andreson R."/>
            <person name="Gutowska M.A."/>
            <person name="Wolf J."/>
            <person name="Bergner S.V."/>
            <person name="Schilhabel M.B."/>
            <person name="Klostermeier U.C."/>
            <person name="Beiko R.G."/>
            <person name="Rosenstiel P."/>
            <person name="Hippler M."/>
            <person name="Laroche J."/>
        </authorList>
    </citation>
    <scope>NUCLEOTIDE SEQUENCE [LARGE SCALE GENOMIC DNA]</scope>
    <source>
        <strain evidence="2 3">CCMP1005</strain>
    </source>
</reference>
<comment type="caution">
    <text evidence="2">The sequence shown here is derived from an EMBL/GenBank/DDBJ whole genome shotgun (WGS) entry which is preliminary data.</text>
</comment>
<organism evidence="2 3">
    <name type="scientific">Thalassiosira oceanica</name>
    <name type="common">Marine diatom</name>
    <dbReference type="NCBI Taxonomy" id="159749"/>
    <lineage>
        <taxon>Eukaryota</taxon>
        <taxon>Sar</taxon>
        <taxon>Stramenopiles</taxon>
        <taxon>Ochrophyta</taxon>
        <taxon>Bacillariophyta</taxon>
        <taxon>Coscinodiscophyceae</taxon>
        <taxon>Thalassiosirophycidae</taxon>
        <taxon>Thalassiosirales</taxon>
        <taxon>Thalassiosiraceae</taxon>
        <taxon>Thalassiosira</taxon>
    </lineage>
</organism>
<name>K0SPI5_THAOC</name>